<feature type="region of interest" description="Disordered" evidence="1">
    <location>
        <begin position="127"/>
        <end position="157"/>
    </location>
</feature>
<feature type="compositionally biased region" description="Basic residues" evidence="1">
    <location>
        <begin position="147"/>
        <end position="157"/>
    </location>
</feature>
<evidence type="ECO:0000256" key="1">
    <source>
        <dbReference type="SAM" id="MobiDB-lite"/>
    </source>
</evidence>
<proteinExistence type="predicted"/>
<dbReference type="RefSeq" id="WP_252809770.1">
    <property type="nucleotide sequence ID" value="NZ_BAAABM010000045.1"/>
</dbReference>
<evidence type="ECO:0000313" key="2">
    <source>
        <dbReference type="EMBL" id="GAA0352353.1"/>
    </source>
</evidence>
<gene>
    <name evidence="2" type="ORF">GCM10010151_47420</name>
</gene>
<comment type="caution">
    <text evidence="2">The sequence shown here is derived from an EMBL/GenBank/DDBJ whole genome shotgun (WGS) entry which is preliminary data.</text>
</comment>
<protein>
    <submittedName>
        <fullName evidence="2">Uncharacterized protein</fullName>
    </submittedName>
</protein>
<dbReference type="EMBL" id="BAAABM010000045">
    <property type="protein sequence ID" value="GAA0352353.1"/>
    <property type="molecule type" value="Genomic_DNA"/>
</dbReference>
<keyword evidence="3" id="KW-1185">Reference proteome</keyword>
<accession>A0ABP3GUJ6</accession>
<sequence length="157" mass="16490">MGLTLAATGCGVGPNCAAILRASAVVFIVEGDRPAEAGGTVTVWACVGDVCRTFFDLPATGDLRVLVANPRLTRPVTVPVALRVYRSGNRLVFAGTRRVRLRRDSPHPGLCDTGIYTATLVASRSGGLRIAPTPQPPTPGLVTPAPSRRRHGTPGRR</sequence>
<reference evidence="3" key="1">
    <citation type="journal article" date="2019" name="Int. J. Syst. Evol. Microbiol.">
        <title>The Global Catalogue of Microorganisms (GCM) 10K type strain sequencing project: providing services to taxonomists for standard genome sequencing and annotation.</title>
        <authorList>
            <consortium name="The Broad Institute Genomics Platform"/>
            <consortium name="The Broad Institute Genome Sequencing Center for Infectious Disease"/>
            <person name="Wu L."/>
            <person name="Ma J."/>
        </authorList>
    </citation>
    <scope>NUCLEOTIDE SEQUENCE [LARGE SCALE GENOMIC DNA]</scope>
    <source>
        <strain evidence="3">JCM 3146</strain>
    </source>
</reference>
<organism evidence="2 3">
    <name type="scientific">Actinoallomurus spadix</name>
    <dbReference type="NCBI Taxonomy" id="79912"/>
    <lineage>
        <taxon>Bacteria</taxon>
        <taxon>Bacillati</taxon>
        <taxon>Actinomycetota</taxon>
        <taxon>Actinomycetes</taxon>
        <taxon>Streptosporangiales</taxon>
        <taxon>Thermomonosporaceae</taxon>
        <taxon>Actinoallomurus</taxon>
    </lineage>
</organism>
<dbReference type="Proteomes" id="UP001501822">
    <property type="component" value="Unassembled WGS sequence"/>
</dbReference>
<name>A0ABP3GUJ6_9ACTN</name>
<evidence type="ECO:0000313" key="3">
    <source>
        <dbReference type="Proteomes" id="UP001501822"/>
    </source>
</evidence>